<dbReference type="EMBL" id="JAEHOE010000011">
    <property type="protein sequence ID" value="KAG2498154.1"/>
    <property type="molecule type" value="Genomic_DNA"/>
</dbReference>
<comment type="caution">
    <text evidence="3">The sequence shown here is derived from an EMBL/GenBank/DDBJ whole genome shotgun (WGS) entry which is preliminary data.</text>
</comment>
<dbReference type="OrthoDB" id="206598at2759"/>
<evidence type="ECO:0000313" key="4">
    <source>
        <dbReference type="Proteomes" id="UP000612055"/>
    </source>
</evidence>
<dbReference type="AlphaFoldDB" id="A0A835YIA4"/>
<feature type="compositionally biased region" description="Basic and acidic residues" evidence="1">
    <location>
        <begin position="169"/>
        <end position="181"/>
    </location>
</feature>
<protein>
    <recommendedName>
        <fullName evidence="2">Methyltransferase domain-containing protein</fullName>
    </recommendedName>
</protein>
<dbReference type="Proteomes" id="UP000612055">
    <property type="component" value="Unassembled WGS sequence"/>
</dbReference>
<proteinExistence type="predicted"/>
<evidence type="ECO:0000313" key="3">
    <source>
        <dbReference type="EMBL" id="KAG2498154.1"/>
    </source>
</evidence>
<accession>A0A835YIA4</accession>
<dbReference type="SUPFAM" id="SSF53335">
    <property type="entry name" value="S-adenosyl-L-methionine-dependent methyltransferases"/>
    <property type="match status" value="1"/>
</dbReference>
<gene>
    <name evidence="3" type="ORF">HYH03_003912</name>
</gene>
<dbReference type="CDD" id="cd02440">
    <property type="entry name" value="AdoMet_MTases"/>
    <property type="match status" value="1"/>
</dbReference>
<feature type="compositionally biased region" description="Gly residues" evidence="1">
    <location>
        <begin position="244"/>
        <end position="273"/>
    </location>
</feature>
<feature type="region of interest" description="Disordered" evidence="1">
    <location>
        <begin position="1"/>
        <end position="28"/>
    </location>
</feature>
<evidence type="ECO:0000256" key="1">
    <source>
        <dbReference type="SAM" id="MobiDB-lite"/>
    </source>
</evidence>
<feature type="compositionally biased region" description="Low complexity" evidence="1">
    <location>
        <begin position="187"/>
        <end position="230"/>
    </location>
</feature>
<feature type="domain" description="Methyltransferase" evidence="2">
    <location>
        <begin position="32"/>
        <end position="156"/>
    </location>
</feature>
<feature type="compositionally biased region" description="Low complexity" evidence="1">
    <location>
        <begin position="9"/>
        <end position="22"/>
    </location>
</feature>
<dbReference type="PANTHER" id="PTHR13369:SF0">
    <property type="entry name" value="GLUTATHIONE S-TRANSFERASE C-TERMINAL DOMAIN-CONTAINING PROTEIN"/>
    <property type="match status" value="1"/>
</dbReference>
<keyword evidence="4" id="KW-1185">Reference proteome</keyword>
<organism evidence="3 4">
    <name type="scientific">Edaphochlamys debaryana</name>
    <dbReference type="NCBI Taxonomy" id="47281"/>
    <lineage>
        <taxon>Eukaryota</taxon>
        <taxon>Viridiplantae</taxon>
        <taxon>Chlorophyta</taxon>
        <taxon>core chlorophytes</taxon>
        <taxon>Chlorophyceae</taxon>
        <taxon>CS clade</taxon>
        <taxon>Chlamydomonadales</taxon>
        <taxon>Chlamydomonadales incertae sedis</taxon>
        <taxon>Edaphochlamys</taxon>
    </lineage>
</organism>
<dbReference type="Pfam" id="PF13679">
    <property type="entry name" value="Methyltransf_32"/>
    <property type="match status" value="1"/>
</dbReference>
<dbReference type="Gene3D" id="3.40.50.150">
    <property type="entry name" value="Vaccinia Virus protein VP39"/>
    <property type="match status" value="1"/>
</dbReference>
<dbReference type="InterPro" id="IPR029063">
    <property type="entry name" value="SAM-dependent_MTases_sf"/>
</dbReference>
<reference evidence="3" key="1">
    <citation type="journal article" date="2020" name="bioRxiv">
        <title>Comparative genomics of Chlamydomonas.</title>
        <authorList>
            <person name="Craig R.J."/>
            <person name="Hasan A.R."/>
            <person name="Ness R.W."/>
            <person name="Keightley P.D."/>
        </authorList>
    </citation>
    <scope>NUCLEOTIDE SEQUENCE</scope>
    <source>
        <strain evidence="3">CCAP 11/70</strain>
    </source>
</reference>
<name>A0A835YIA4_9CHLO</name>
<dbReference type="PANTHER" id="PTHR13369">
    <property type="match status" value="1"/>
</dbReference>
<evidence type="ECO:0000259" key="2">
    <source>
        <dbReference type="Pfam" id="PF13679"/>
    </source>
</evidence>
<feature type="region of interest" description="Disordered" evidence="1">
    <location>
        <begin position="311"/>
        <end position="342"/>
    </location>
</feature>
<feature type="region of interest" description="Disordered" evidence="1">
    <location>
        <begin position="164"/>
        <end position="277"/>
    </location>
</feature>
<dbReference type="InterPro" id="IPR025714">
    <property type="entry name" value="Methyltranfer_dom"/>
</dbReference>
<sequence length="419" mass="41835">MAQMVLGRPAETATPASAPTPARQGKSRGMVKRWQVESFALVLSRLAADTARPLHIVDFGCGTGTLLLPLAHLFPHCRFTGVEMKPAAVALLMERARAAGLSNVAGVRGMIEGFDTEPFDVCLALHACGNATDAALALAVARRAAYVVSPCCVGKLKFSLAGGSSFSPEHTDYTPRMPGDRPHRRTAPAAPSAPPSASASAPASASAAEPPAKEAAGQEPAAAPASATSSRPPPARAVEPADAGGSGTGGGGSGSAGGSSSNGGGGGGGGGSGSTRVVVGELQHPRSAWLRAHLPDPATTFRILAKVADQNHGSGGSASAGAAVQPADDPDSQQTTGRDAASAGAQSVAAAAAAACKAHVELDRNLAAAEEGYRVGLFRVLHWRDMAKGDLLVGVPGERAVWAELGALLEGAPGADVAQ</sequence>
<dbReference type="GO" id="GO:0005737">
    <property type="term" value="C:cytoplasm"/>
    <property type="evidence" value="ECO:0007669"/>
    <property type="project" value="TreeGrafter"/>
</dbReference>